<comment type="subcellular location">
    <subcellularLocation>
        <location evidence="1">Cell membrane</location>
        <topology evidence="1">Multi-pass membrane protein</topology>
    </subcellularLocation>
</comment>
<sequence length="380" mass="42320">MQLKNSLIVFYITVLSFCALYAPQPLLPLFSQHFGVSTDQVSLLISVALIPLGIAPIAYGFILESMTATKLLKITVLLLAVGQLPFIFIDNFWVLLGFRALQGLLFPAIFTALVTYISTVSNPDTIKRNIALYVASSVLGGFSGRMLSGLMATYFHWSIAFLVILCGLLIGFVLLNYLQGDTRLQLVRPNLKTLYETICNPLYNKIYFVIFLVFFCFASILNFLPFRMMELDVNVSVLRIALTYTGYLIGIMVALNALHIIQWCSGEINTVLVGLSIYLLSLSLFLIPELFTISITMFLFCAGMFLMHSVLSGYLNQSALENKGIVNGLYIAFYYAGGSTGSYVPGFIYHEFGWSIYIVFLLSLAVLAVGIMLYLKHLKL</sequence>
<feature type="transmembrane region" description="Helical" evidence="8">
    <location>
        <begin position="154"/>
        <end position="178"/>
    </location>
</feature>
<feature type="transmembrane region" description="Helical" evidence="8">
    <location>
        <begin position="43"/>
        <end position="62"/>
    </location>
</feature>
<evidence type="ECO:0000256" key="5">
    <source>
        <dbReference type="ARBA" id="ARBA00022692"/>
    </source>
</evidence>
<organism evidence="10 11">
    <name type="scientific">Beggiatoa leptomitoformis</name>
    <dbReference type="NCBI Taxonomy" id="288004"/>
    <lineage>
        <taxon>Bacteria</taxon>
        <taxon>Pseudomonadati</taxon>
        <taxon>Pseudomonadota</taxon>
        <taxon>Gammaproteobacteria</taxon>
        <taxon>Thiotrichales</taxon>
        <taxon>Thiotrichaceae</taxon>
        <taxon>Beggiatoa</taxon>
    </lineage>
</organism>
<feature type="transmembrane region" description="Helical" evidence="8">
    <location>
        <begin position="293"/>
        <end position="315"/>
    </location>
</feature>
<evidence type="ECO:0000313" key="10">
    <source>
        <dbReference type="EMBL" id="AUI69083.1"/>
    </source>
</evidence>
<dbReference type="GO" id="GO:0022857">
    <property type="term" value="F:transmembrane transporter activity"/>
    <property type="evidence" value="ECO:0007669"/>
    <property type="project" value="InterPro"/>
</dbReference>
<keyword evidence="3" id="KW-0813">Transport</keyword>
<feature type="transmembrane region" description="Helical" evidence="8">
    <location>
        <begin position="74"/>
        <end position="94"/>
    </location>
</feature>
<feature type="transmembrane region" description="Helical" evidence="8">
    <location>
        <begin position="206"/>
        <end position="224"/>
    </location>
</feature>
<evidence type="ECO:0000259" key="9">
    <source>
        <dbReference type="PROSITE" id="PS50850"/>
    </source>
</evidence>
<feature type="transmembrane region" description="Helical" evidence="8">
    <location>
        <begin position="270"/>
        <end position="287"/>
    </location>
</feature>
<dbReference type="AlphaFoldDB" id="A0A2N9YF29"/>
<feature type="domain" description="Major facilitator superfamily (MFS) profile" evidence="9">
    <location>
        <begin position="1"/>
        <end position="380"/>
    </location>
</feature>
<evidence type="ECO:0000256" key="3">
    <source>
        <dbReference type="ARBA" id="ARBA00022448"/>
    </source>
</evidence>
<dbReference type="SUPFAM" id="SSF103473">
    <property type="entry name" value="MFS general substrate transporter"/>
    <property type="match status" value="1"/>
</dbReference>
<feature type="transmembrane region" description="Helical" evidence="8">
    <location>
        <begin position="327"/>
        <end position="348"/>
    </location>
</feature>
<dbReference type="InterPro" id="IPR036259">
    <property type="entry name" value="MFS_trans_sf"/>
</dbReference>
<dbReference type="STRING" id="288004.AL038_13795"/>
<reference evidence="11" key="1">
    <citation type="submission" date="2016-12" db="EMBL/GenBank/DDBJ databases">
        <title>Complete Genome Sequence of Beggiatoa leptomitiformis D-401.</title>
        <authorList>
            <person name="Fomenkov A."/>
            <person name="Vincze T."/>
            <person name="Grabovich M."/>
            <person name="Anton B.P."/>
            <person name="Dubinina G."/>
            <person name="Orlova M."/>
            <person name="Belousova E."/>
            <person name="Roberts R.J."/>
        </authorList>
    </citation>
    <scope>NUCLEOTIDE SEQUENCE [LARGE SCALE GENOMIC DNA]</scope>
    <source>
        <strain evidence="11">D-401</strain>
    </source>
</reference>
<dbReference type="InterPro" id="IPR020846">
    <property type="entry name" value="MFS_dom"/>
</dbReference>
<feature type="transmembrane region" description="Helical" evidence="8">
    <location>
        <begin position="354"/>
        <end position="375"/>
    </location>
</feature>
<keyword evidence="4" id="KW-1003">Cell membrane</keyword>
<evidence type="ECO:0000256" key="2">
    <source>
        <dbReference type="ARBA" id="ARBA00008335"/>
    </source>
</evidence>
<feature type="transmembrane region" description="Helical" evidence="8">
    <location>
        <begin position="130"/>
        <end position="148"/>
    </location>
</feature>
<dbReference type="GO" id="GO:0005886">
    <property type="term" value="C:plasma membrane"/>
    <property type="evidence" value="ECO:0007669"/>
    <property type="project" value="UniProtKB-SubCell"/>
</dbReference>
<dbReference type="OrthoDB" id="63984at2"/>
<protein>
    <submittedName>
        <fullName evidence="10">MFS transporter</fullName>
    </submittedName>
</protein>
<accession>A0A2N9YF29</accession>
<comment type="similarity">
    <text evidence="2">Belongs to the major facilitator superfamily.</text>
</comment>
<dbReference type="PANTHER" id="PTHR43271">
    <property type="entry name" value="BLL2771 PROTEIN"/>
    <property type="match status" value="1"/>
</dbReference>
<dbReference type="InterPro" id="IPR011701">
    <property type="entry name" value="MFS"/>
</dbReference>
<proteinExistence type="inferred from homology"/>
<feature type="transmembrane region" description="Helical" evidence="8">
    <location>
        <begin position="100"/>
        <end position="118"/>
    </location>
</feature>
<keyword evidence="7 8" id="KW-0472">Membrane</keyword>
<evidence type="ECO:0000256" key="4">
    <source>
        <dbReference type="ARBA" id="ARBA00022475"/>
    </source>
</evidence>
<evidence type="ECO:0000256" key="1">
    <source>
        <dbReference type="ARBA" id="ARBA00004651"/>
    </source>
</evidence>
<feature type="transmembrane region" description="Helical" evidence="8">
    <location>
        <begin position="7"/>
        <end position="23"/>
    </location>
</feature>
<dbReference type="KEGG" id="blep:AL038_13795"/>
<feature type="transmembrane region" description="Helical" evidence="8">
    <location>
        <begin position="236"/>
        <end position="258"/>
    </location>
</feature>
<dbReference type="PANTHER" id="PTHR43271:SF1">
    <property type="entry name" value="INNER MEMBRANE TRANSPORT PROTEIN YNFM"/>
    <property type="match status" value="1"/>
</dbReference>
<dbReference type="Proteomes" id="UP000234271">
    <property type="component" value="Chromosome"/>
</dbReference>
<evidence type="ECO:0000256" key="8">
    <source>
        <dbReference type="SAM" id="Phobius"/>
    </source>
</evidence>
<dbReference type="Pfam" id="PF07690">
    <property type="entry name" value="MFS_1"/>
    <property type="match status" value="1"/>
</dbReference>
<evidence type="ECO:0000256" key="7">
    <source>
        <dbReference type="ARBA" id="ARBA00023136"/>
    </source>
</evidence>
<dbReference type="RefSeq" id="WP_062153752.1">
    <property type="nucleotide sequence ID" value="NZ_CP012373.2"/>
</dbReference>
<evidence type="ECO:0000256" key="6">
    <source>
        <dbReference type="ARBA" id="ARBA00022989"/>
    </source>
</evidence>
<evidence type="ECO:0000313" key="11">
    <source>
        <dbReference type="Proteomes" id="UP000234271"/>
    </source>
</evidence>
<dbReference type="CDD" id="cd17324">
    <property type="entry name" value="MFS_NepI_like"/>
    <property type="match status" value="1"/>
</dbReference>
<gene>
    <name evidence="10" type="ORF">BLE401_10465</name>
</gene>
<dbReference type="EMBL" id="CP018889">
    <property type="protein sequence ID" value="AUI69083.1"/>
    <property type="molecule type" value="Genomic_DNA"/>
</dbReference>
<keyword evidence="6 8" id="KW-1133">Transmembrane helix</keyword>
<dbReference type="PROSITE" id="PS50850">
    <property type="entry name" value="MFS"/>
    <property type="match status" value="1"/>
</dbReference>
<keyword evidence="11" id="KW-1185">Reference proteome</keyword>
<name>A0A2N9YF29_9GAMM</name>
<keyword evidence="5 8" id="KW-0812">Transmembrane</keyword>
<dbReference type="Gene3D" id="1.20.1250.20">
    <property type="entry name" value="MFS general substrate transporter like domains"/>
    <property type="match status" value="1"/>
</dbReference>